<dbReference type="EMBL" id="JAUNZN010000005">
    <property type="protein sequence ID" value="KAK4821018.1"/>
    <property type="molecule type" value="Genomic_DNA"/>
</dbReference>
<evidence type="ECO:0000313" key="1">
    <source>
        <dbReference type="EMBL" id="KAK4821018.1"/>
    </source>
</evidence>
<dbReference type="AlphaFoldDB" id="A0AAN7P473"/>
<evidence type="ECO:0000313" key="2">
    <source>
        <dbReference type="Proteomes" id="UP001333110"/>
    </source>
</evidence>
<reference evidence="1 2" key="1">
    <citation type="journal article" date="2023" name="J. Hered.">
        <title>Chromosome-level genome of the wood stork (Mycteria americana) provides insight into avian chromosome evolution.</title>
        <authorList>
            <person name="Flamio R. Jr."/>
            <person name="Ramstad K.M."/>
        </authorList>
    </citation>
    <scope>NUCLEOTIDE SEQUENCE [LARGE SCALE GENOMIC DNA]</scope>
    <source>
        <strain evidence="1">JAX WOST 10</strain>
    </source>
</reference>
<accession>A0AAN7P473</accession>
<gene>
    <name evidence="1" type="ORF">QYF61_012047</name>
</gene>
<protein>
    <submittedName>
        <fullName evidence="1">Uncharacterized protein</fullName>
    </submittedName>
</protein>
<keyword evidence="2" id="KW-1185">Reference proteome</keyword>
<name>A0AAN7P473_MYCAM</name>
<sequence>MNDEDDGYKYYDEYMQPEQDLQEQTSEDPDWFEAFFGYSDTERVKDTCLEKRCSRGHCCLITLTPPYFQCSCNHQGEHSPIRKGSRLQALSELRWGWHSEVSSPGQWWDISCSPPQRVVLPWSSSLSLLRLPSVGLVQ</sequence>
<proteinExistence type="predicted"/>
<dbReference type="Proteomes" id="UP001333110">
    <property type="component" value="Unassembled WGS sequence"/>
</dbReference>
<comment type="caution">
    <text evidence="1">The sequence shown here is derived from an EMBL/GenBank/DDBJ whole genome shotgun (WGS) entry which is preliminary data.</text>
</comment>
<organism evidence="1 2">
    <name type="scientific">Mycteria americana</name>
    <name type="common">Wood stork</name>
    <dbReference type="NCBI Taxonomy" id="33587"/>
    <lineage>
        <taxon>Eukaryota</taxon>
        <taxon>Metazoa</taxon>
        <taxon>Chordata</taxon>
        <taxon>Craniata</taxon>
        <taxon>Vertebrata</taxon>
        <taxon>Euteleostomi</taxon>
        <taxon>Archelosauria</taxon>
        <taxon>Archosauria</taxon>
        <taxon>Dinosauria</taxon>
        <taxon>Saurischia</taxon>
        <taxon>Theropoda</taxon>
        <taxon>Coelurosauria</taxon>
        <taxon>Aves</taxon>
        <taxon>Neognathae</taxon>
        <taxon>Neoaves</taxon>
        <taxon>Aequornithes</taxon>
        <taxon>Ciconiiformes</taxon>
        <taxon>Ciconiidae</taxon>
        <taxon>Mycteria</taxon>
    </lineage>
</organism>